<reference evidence="3 4" key="1">
    <citation type="submission" date="2019-06" db="EMBL/GenBank/DDBJ databases">
        <authorList>
            <person name="Lee I."/>
            <person name="Jang G.I."/>
            <person name="Hwang C.Y."/>
        </authorList>
    </citation>
    <scope>NUCLEOTIDE SEQUENCE [LARGE SCALE GENOMIC DNA]</scope>
    <source>
        <strain evidence="3 4">PAMC 28131</strain>
    </source>
</reference>
<gene>
    <name evidence="3" type="ORF">FJQ54_13190</name>
</gene>
<accession>A0A501XFU0</accession>
<proteinExistence type="predicted"/>
<dbReference type="Gene3D" id="3.40.50.12710">
    <property type="match status" value="1"/>
</dbReference>
<organism evidence="3 4">
    <name type="scientific">Sandaracinobacter neustonicus</name>
    <dbReference type="NCBI Taxonomy" id="1715348"/>
    <lineage>
        <taxon>Bacteria</taxon>
        <taxon>Pseudomonadati</taxon>
        <taxon>Pseudomonadota</taxon>
        <taxon>Alphaproteobacteria</taxon>
        <taxon>Sphingomonadales</taxon>
        <taxon>Sphingosinicellaceae</taxon>
        <taxon>Sandaracinobacter</taxon>
    </lineage>
</organism>
<dbReference type="GO" id="GO:0032259">
    <property type="term" value="P:methylation"/>
    <property type="evidence" value="ECO:0007669"/>
    <property type="project" value="UniProtKB-KW"/>
</dbReference>
<evidence type="ECO:0000313" key="4">
    <source>
        <dbReference type="Proteomes" id="UP000319897"/>
    </source>
</evidence>
<dbReference type="PANTHER" id="PTHR12049:SF7">
    <property type="entry name" value="PROTEIN ARGININE METHYLTRANSFERASE NDUFAF7, MITOCHONDRIAL"/>
    <property type="match status" value="1"/>
</dbReference>
<protein>
    <submittedName>
        <fullName evidence="3">Class I SAM-dependent methyltransferase</fullName>
    </submittedName>
</protein>
<comment type="caution">
    <text evidence="3">The sequence shown here is derived from an EMBL/GenBank/DDBJ whole genome shotgun (WGS) entry which is preliminary data.</text>
</comment>
<evidence type="ECO:0000256" key="2">
    <source>
        <dbReference type="ARBA" id="ARBA00022679"/>
    </source>
</evidence>
<dbReference type="RefSeq" id="WP_140928888.1">
    <property type="nucleotide sequence ID" value="NZ_VFSU01000030.1"/>
</dbReference>
<dbReference type="InterPro" id="IPR038375">
    <property type="entry name" value="NDUFAF7_sf"/>
</dbReference>
<name>A0A501XFU0_9SPHN</name>
<dbReference type="InterPro" id="IPR029063">
    <property type="entry name" value="SAM-dependent_MTases_sf"/>
</dbReference>
<dbReference type="OrthoDB" id="9794208at2"/>
<keyword evidence="1 3" id="KW-0489">Methyltransferase</keyword>
<evidence type="ECO:0000256" key="1">
    <source>
        <dbReference type="ARBA" id="ARBA00022603"/>
    </source>
</evidence>
<evidence type="ECO:0000313" key="3">
    <source>
        <dbReference type="EMBL" id="TPE59442.1"/>
    </source>
</evidence>
<dbReference type="PANTHER" id="PTHR12049">
    <property type="entry name" value="PROTEIN ARGININE METHYLTRANSFERASE NDUFAF7, MITOCHONDRIAL"/>
    <property type="match status" value="1"/>
</dbReference>
<dbReference type="GO" id="GO:0035243">
    <property type="term" value="F:protein-arginine omega-N symmetric methyltransferase activity"/>
    <property type="evidence" value="ECO:0007669"/>
    <property type="project" value="TreeGrafter"/>
</dbReference>
<dbReference type="AlphaFoldDB" id="A0A501XFU0"/>
<keyword evidence="4" id="KW-1185">Reference proteome</keyword>
<dbReference type="InterPro" id="IPR003788">
    <property type="entry name" value="NDUFAF7"/>
</dbReference>
<dbReference type="Proteomes" id="UP000319897">
    <property type="component" value="Unassembled WGS sequence"/>
</dbReference>
<dbReference type="EMBL" id="VFSU01000030">
    <property type="protein sequence ID" value="TPE59442.1"/>
    <property type="molecule type" value="Genomic_DNA"/>
</dbReference>
<dbReference type="Pfam" id="PF02636">
    <property type="entry name" value="Methyltransf_28"/>
    <property type="match status" value="1"/>
</dbReference>
<dbReference type="SUPFAM" id="SSF53335">
    <property type="entry name" value="S-adenosyl-L-methionine-dependent methyltransferases"/>
    <property type="match status" value="1"/>
</dbReference>
<sequence length="352" mass="37381">MIADIEALLRREGPLPLARVMALAADHYYATREPFGVAGDFVTAPEISQMFGELIGLWLADLWQRAGSPAPVALAELGPGRGTLMADALRAIAKAAPGLRAALSVQFVEKSPRLRALQAKVVPDATWHDDLSTLPDDRPLLLVANEFLDALPLTQFERVEDGWVMRRVEIGSAGPRWDRSVGANLAFLPAEIRDAPVGQVHERNFGAEQVAAAVARRLAAQGGAALFIDYGYAGPATGDTLQALKGGHYADPLQTLGEADVSAHVDFAAIARAARPNAQVFGPEAQGMFLESLGLADRAEALKRLASLERRAEIEAAHVRLTAPGAMGRLFQALALVAEGWPVPAGFPISAG</sequence>
<keyword evidence="2 3" id="KW-0808">Transferase</keyword>